<keyword evidence="3" id="KW-1185">Reference proteome</keyword>
<dbReference type="Proteomes" id="UP000199365">
    <property type="component" value="Unassembled WGS sequence"/>
</dbReference>
<reference evidence="3" key="1">
    <citation type="submission" date="2016-10" db="EMBL/GenBank/DDBJ databases">
        <authorList>
            <person name="Varghese N."/>
            <person name="Submissions S."/>
        </authorList>
    </citation>
    <scope>NUCLEOTIDE SEQUENCE [LARGE SCALE GENOMIC DNA]</scope>
    <source>
        <strain evidence="3">DUS833</strain>
    </source>
</reference>
<keyword evidence="1" id="KW-0732">Signal</keyword>
<feature type="signal peptide" evidence="1">
    <location>
        <begin position="1"/>
        <end position="25"/>
    </location>
</feature>
<evidence type="ECO:0000256" key="1">
    <source>
        <dbReference type="SAM" id="SignalP"/>
    </source>
</evidence>
<evidence type="ECO:0000313" key="2">
    <source>
        <dbReference type="EMBL" id="SDR62889.1"/>
    </source>
</evidence>
<protein>
    <recommendedName>
        <fullName evidence="4">Conjugal transfer/entry exclusion protein</fullName>
    </recommendedName>
</protein>
<organism evidence="2 3">
    <name type="scientific">Paraburkholderia tuberum</name>
    <dbReference type="NCBI Taxonomy" id="157910"/>
    <lineage>
        <taxon>Bacteria</taxon>
        <taxon>Pseudomonadati</taxon>
        <taxon>Pseudomonadota</taxon>
        <taxon>Betaproteobacteria</taxon>
        <taxon>Burkholderiales</taxon>
        <taxon>Burkholderiaceae</taxon>
        <taxon>Paraburkholderia</taxon>
    </lineage>
</organism>
<dbReference type="AlphaFoldDB" id="A0A1H1KMD1"/>
<feature type="chain" id="PRO_5011713578" description="Conjugal transfer/entry exclusion protein" evidence="1">
    <location>
        <begin position="26"/>
        <end position="255"/>
    </location>
</feature>
<dbReference type="EMBL" id="FNKX01000005">
    <property type="protein sequence ID" value="SDR62889.1"/>
    <property type="molecule type" value="Genomic_DNA"/>
</dbReference>
<gene>
    <name evidence="2" type="ORF">SAMN05445850_8492</name>
</gene>
<accession>A0A1H1KMD1</accession>
<proteinExistence type="predicted"/>
<dbReference type="RefSeq" id="WP_090812839.1">
    <property type="nucleotide sequence ID" value="NZ_FNKX01000005.1"/>
</dbReference>
<dbReference type="STRING" id="157910.SAMN05445850_8492"/>
<evidence type="ECO:0008006" key="4">
    <source>
        <dbReference type="Google" id="ProtNLM"/>
    </source>
</evidence>
<sequence>MIKTLLRTATATAALTFGLMQQVHAQLAVIDPTNLVQNTMTALGAVKGEVYQDTNLVYQYQMMLNQLKQATNLNPAAMLAQATSITNDISSLTKYTDTLKSLYGGLQSNAEYATKVQALITQSGKTPAQWFSDQSTLISNNDQTAKQMFQMGNDVISHVSTLAKRRQEIQDQLNMSPTAEATAQLTTHLLDIVASQNSDMLQMMASKQAADSVTKAQTASSDQANNTAKAALQAQLDQQRATYNATIGSSKVLGQ</sequence>
<evidence type="ECO:0000313" key="3">
    <source>
        <dbReference type="Proteomes" id="UP000199365"/>
    </source>
</evidence>
<name>A0A1H1KMD1_9BURK</name>